<dbReference type="AlphaFoldDB" id="A0A6J4NJZ0"/>
<dbReference type="EMBL" id="CADCTR010003202">
    <property type="protein sequence ID" value="CAA9387309.1"/>
    <property type="molecule type" value="Genomic_DNA"/>
</dbReference>
<reference evidence="1" key="1">
    <citation type="submission" date="2020-02" db="EMBL/GenBank/DDBJ databases">
        <authorList>
            <person name="Meier V. D."/>
        </authorList>
    </citation>
    <scope>NUCLEOTIDE SEQUENCE</scope>
    <source>
        <strain evidence="1">AVDCRST_MAG93</strain>
    </source>
</reference>
<gene>
    <name evidence="1" type="ORF">AVDCRST_MAG93-9534</name>
</gene>
<accession>A0A6J4NJZ0</accession>
<proteinExistence type="predicted"/>
<protein>
    <submittedName>
        <fullName evidence="1">Uncharacterized protein</fullName>
    </submittedName>
</protein>
<organism evidence="1">
    <name type="scientific">uncultured Chloroflexia bacterium</name>
    <dbReference type="NCBI Taxonomy" id="1672391"/>
    <lineage>
        <taxon>Bacteria</taxon>
        <taxon>Bacillati</taxon>
        <taxon>Chloroflexota</taxon>
        <taxon>Chloroflexia</taxon>
        <taxon>environmental samples</taxon>
    </lineage>
</organism>
<evidence type="ECO:0000313" key="1">
    <source>
        <dbReference type="EMBL" id="CAA9387309.1"/>
    </source>
</evidence>
<sequence length="37" mass="4042">MKICFWDFTGNPIVGNNVHWENDSAPSIASSLEAFSG</sequence>
<name>A0A6J4NJZ0_9CHLR</name>